<dbReference type="SUPFAM" id="SSF103506">
    <property type="entry name" value="Mitochondrial carrier"/>
    <property type="match status" value="1"/>
</dbReference>
<reference evidence="12" key="1">
    <citation type="submission" date="2024-02" db="UniProtKB">
        <authorList>
            <consortium name="WormBaseParasite"/>
        </authorList>
    </citation>
    <scope>IDENTIFICATION</scope>
</reference>
<evidence type="ECO:0000256" key="1">
    <source>
        <dbReference type="ARBA" id="ARBA00004225"/>
    </source>
</evidence>
<dbReference type="PANTHER" id="PTHR45624">
    <property type="entry name" value="MITOCHONDRIAL BASIC AMINO ACIDS TRANSPORTER-RELATED"/>
    <property type="match status" value="1"/>
</dbReference>
<dbReference type="WBParaSite" id="TCONS_00004701.p1">
    <property type="protein sequence ID" value="TCONS_00004701.p1"/>
    <property type="gene ID" value="XLOC_002574"/>
</dbReference>
<keyword evidence="5" id="KW-0677">Repeat</keyword>
<dbReference type="InterPro" id="IPR050567">
    <property type="entry name" value="Mitochondrial_Carrier"/>
</dbReference>
<accession>A0AAF5D0N9</accession>
<evidence type="ECO:0000256" key="6">
    <source>
        <dbReference type="ARBA" id="ARBA00022989"/>
    </source>
</evidence>
<evidence type="ECO:0000256" key="9">
    <source>
        <dbReference type="PROSITE-ProRule" id="PRU00282"/>
    </source>
</evidence>
<dbReference type="InterPro" id="IPR018108">
    <property type="entry name" value="MCP_transmembrane"/>
</dbReference>
<keyword evidence="6" id="KW-1133">Transmembrane helix</keyword>
<proteinExistence type="inferred from homology"/>
<keyword evidence="7" id="KW-0496">Mitochondrion</keyword>
<evidence type="ECO:0000313" key="11">
    <source>
        <dbReference type="Proteomes" id="UP000035681"/>
    </source>
</evidence>
<evidence type="ECO:0000256" key="3">
    <source>
        <dbReference type="ARBA" id="ARBA00022448"/>
    </source>
</evidence>
<feature type="repeat" description="Solcar" evidence="9">
    <location>
        <begin position="201"/>
        <end position="284"/>
    </location>
</feature>
<sequence>LFYQMASTMESKIEKPIIIDFVAGSAAGVGMCLSGHPLDTIKVHIQSAPADTKIGIFSCTKNIIKSFGPMGLYRGVLSPLSSTPFINATVFAGESFCSRFIKNDLNPVVSTFMSGACAGAFQTTVLCPTDVVKLKMQLTNTNLNTLSLTKHIIETSGIKSLFRGFGITLCRDAPAYGVYFSSFEYFTSKYIDFNVDPSCGYNLLVNFISGGLAGILCWIATYPLDIIKTRFQNVTSYTNYLTVTKELYKENGFKGFFRGMNSTIIRAFITNAVTFVIMTQCQYYLTQIYNNERKSGIPNIEKILYTSLPGDYIQNKKCCCSSPRRCLQCFHMDLFHLPEAGTTFLEPMLHTHNFTMNQNYNLPFDMRLFMLAFQQNNQNYNPFSNIFPNVMPQLAQQVQSYEFIQACLQACNNVNNGNQNKDLSPLNVQSTLNQSLPLPGQNAMENLPEAYQKFLTYDKIEINFPRTNSTPLMKKNEGLLHDTRKQNFQTPDSGIDSPLSIKNVPQSCKKDDSDIQSSISVGTDDANNHEHPTPTKGCNSKKKNYCYVCEKFIVNKNGRNQGPRRHVLQVHLKKPLYLCRICNYSSTYDKYHVTSHIKRIHDIENTEDYIINNKYEQEPEVCAWYKKCFEDKAESH</sequence>
<feature type="region of interest" description="Disordered" evidence="10">
    <location>
        <begin position="485"/>
        <end position="536"/>
    </location>
</feature>
<dbReference type="PRINTS" id="PR00926">
    <property type="entry name" value="MITOCARRIER"/>
</dbReference>
<dbReference type="InterPro" id="IPR023395">
    <property type="entry name" value="MCP_dom_sf"/>
</dbReference>
<evidence type="ECO:0000256" key="8">
    <source>
        <dbReference type="ARBA" id="ARBA00023136"/>
    </source>
</evidence>
<evidence type="ECO:0000256" key="2">
    <source>
        <dbReference type="ARBA" id="ARBA00006375"/>
    </source>
</evidence>
<evidence type="ECO:0000256" key="5">
    <source>
        <dbReference type="ARBA" id="ARBA00022737"/>
    </source>
</evidence>
<dbReference type="GO" id="GO:0031966">
    <property type="term" value="C:mitochondrial membrane"/>
    <property type="evidence" value="ECO:0007669"/>
    <property type="project" value="UniProtKB-SubCell"/>
</dbReference>
<dbReference type="AlphaFoldDB" id="A0AAF5D0N9"/>
<keyword evidence="4 9" id="KW-0812">Transmembrane</keyword>
<name>A0AAF5D0N9_STRER</name>
<comment type="similarity">
    <text evidence="2">Belongs to the mitochondrial carrier (TC 2.A.29) family.</text>
</comment>
<protein>
    <submittedName>
        <fullName evidence="12">Mitochondrial carrier protein</fullName>
    </submittedName>
</protein>
<dbReference type="Pfam" id="PF00153">
    <property type="entry name" value="Mito_carr"/>
    <property type="match status" value="3"/>
</dbReference>
<dbReference type="PANTHER" id="PTHR45624:SF10">
    <property type="entry name" value="SLC (SOLUTE CARRIER) HOMOLOG"/>
    <property type="match status" value="1"/>
</dbReference>
<feature type="repeat" description="Solcar" evidence="9">
    <location>
        <begin position="106"/>
        <end position="189"/>
    </location>
</feature>
<evidence type="ECO:0000313" key="12">
    <source>
        <dbReference type="WBParaSite" id="TCONS_00004701.p1"/>
    </source>
</evidence>
<dbReference type="PROSITE" id="PS50920">
    <property type="entry name" value="SOLCAR"/>
    <property type="match status" value="3"/>
</dbReference>
<keyword evidence="11" id="KW-1185">Reference proteome</keyword>
<dbReference type="Proteomes" id="UP000035681">
    <property type="component" value="Unplaced"/>
</dbReference>
<evidence type="ECO:0000256" key="7">
    <source>
        <dbReference type="ARBA" id="ARBA00023128"/>
    </source>
</evidence>
<dbReference type="GO" id="GO:0022857">
    <property type="term" value="F:transmembrane transporter activity"/>
    <property type="evidence" value="ECO:0007669"/>
    <property type="project" value="TreeGrafter"/>
</dbReference>
<evidence type="ECO:0000256" key="10">
    <source>
        <dbReference type="SAM" id="MobiDB-lite"/>
    </source>
</evidence>
<dbReference type="Gene3D" id="1.50.40.10">
    <property type="entry name" value="Mitochondrial carrier domain"/>
    <property type="match status" value="1"/>
</dbReference>
<comment type="subcellular location">
    <subcellularLocation>
        <location evidence="1">Mitochondrion membrane</location>
        <topology evidence="1">Multi-pass membrane protein</topology>
    </subcellularLocation>
</comment>
<dbReference type="InterPro" id="IPR002067">
    <property type="entry name" value="MCP"/>
</dbReference>
<feature type="repeat" description="Solcar" evidence="9">
    <location>
        <begin position="15"/>
        <end position="100"/>
    </location>
</feature>
<evidence type="ECO:0000256" key="4">
    <source>
        <dbReference type="ARBA" id="ARBA00022692"/>
    </source>
</evidence>
<keyword evidence="8 9" id="KW-0472">Membrane</keyword>
<keyword evidence="3" id="KW-0813">Transport</keyword>
<organism evidence="11 12">
    <name type="scientific">Strongyloides stercoralis</name>
    <name type="common">Threadworm</name>
    <dbReference type="NCBI Taxonomy" id="6248"/>
    <lineage>
        <taxon>Eukaryota</taxon>
        <taxon>Metazoa</taxon>
        <taxon>Ecdysozoa</taxon>
        <taxon>Nematoda</taxon>
        <taxon>Chromadorea</taxon>
        <taxon>Rhabditida</taxon>
        <taxon>Tylenchina</taxon>
        <taxon>Panagrolaimomorpha</taxon>
        <taxon>Strongyloidoidea</taxon>
        <taxon>Strongyloididae</taxon>
        <taxon>Strongyloides</taxon>
    </lineage>
</organism>